<dbReference type="PROSITE" id="PS50089">
    <property type="entry name" value="ZF_RING_2"/>
    <property type="match status" value="1"/>
</dbReference>
<dbReference type="EMBL" id="CAJGYM010000001">
    <property type="protein sequence ID" value="CAD6184700.1"/>
    <property type="molecule type" value="Genomic_DNA"/>
</dbReference>
<feature type="compositionally biased region" description="Basic and acidic residues" evidence="4">
    <location>
        <begin position="892"/>
        <end position="912"/>
    </location>
</feature>
<evidence type="ECO:0000256" key="2">
    <source>
        <dbReference type="ARBA" id="ARBA00022833"/>
    </source>
</evidence>
<feature type="compositionally biased region" description="Polar residues" evidence="4">
    <location>
        <begin position="913"/>
        <end position="923"/>
    </location>
</feature>
<evidence type="ECO:0000313" key="6">
    <source>
        <dbReference type="EMBL" id="CAD6184700.1"/>
    </source>
</evidence>
<dbReference type="Proteomes" id="UP000835052">
    <property type="component" value="Unassembled WGS sequence"/>
</dbReference>
<reference evidence="6" key="1">
    <citation type="submission" date="2020-10" db="EMBL/GenBank/DDBJ databases">
        <authorList>
            <person name="Kikuchi T."/>
        </authorList>
    </citation>
    <scope>NUCLEOTIDE SEQUENCE</scope>
    <source>
        <strain evidence="6">NKZ352</strain>
    </source>
</reference>
<keyword evidence="1 3" id="KW-0863">Zinc-finger</keyword>
<dbReference type="SMART" id="SM00320">
    <property type="entry name" value="WD40"/>
    <property type="match status" value="2"/>
</dbReference>
<gene>
    <name evidence="6" type="ORF">CAUJ_LOCUS619</name>
</gene>
<keyword evidence="1 3" id="KW-0479">Metal-binding</keyword>
<comment type="caution">
    <text evidence="6">The sequence shown here is derived from an EMBL/GenBank/DDBJ whole genome shotgun (WGS) entry which is preliminary data.</text>
</comment>
<feature type="domain" description="RING-type" evidence="5">
    <location>
        <begin position="1054"/>
        <end position="1096"/>
    </location>
</feature>
<evidence type="ECO:0000313" key="7">
    <source>
        <dbReference type="Proteomes" id="UP000835052"/>
    </source>
</evidence>
<sequence>MTSLEDVPSTSRLDFPQGTSSSSTSSSQDCVPTHILVELTSLEELTFPTSSSKRLKYTCVASSSRNLILGTSTGTVYVFSRYAARNRSRTSSSIPVQVFTTKDGPVNMLAVSPGEEMLAIGGDTGRVTVAQLHTAMPPTLVYTVPGDARKPDKVTSLAWSSNLKQVFSGHSSGLVHVHRLGNRSVFRAANEKLTSFEGEVVQLDVSGQQLLVATTFAAYLYHLDSGGTFQQVGKKPRTGSSHLGACFVRQIGADETPNCEYVVAARPNGRLWEANLVGVVYRTHQFRQNKCVPRAPPISFRGSFPLSNSEFEGIHPENQDVLFNVLRKIVIESHTYIVSAFGSRILIVDPETSRIVIVSELDSEILDVCTSANDIFILFSGSIGLRKFSLFDRSKAVEKMHFKSLFVQCAQFMMFCSPGTSFQQEAIKETERLQAGLSKLLAENDEKNMKRSEYDNLDKNVSEPSPPPPTSQKLSSGVHKVLNTVHESGYEDDFTFNAPNLLRERSRSSPGACSDDQRNLVSPDSPMIKRASIPLTIVEARESTKNGTPDVVEEDILHRARQILESDGKLVEKESLKFLLQLEDVNRDEIRFTPTVTIGNAAKALAELAMTGPIDVSTIFEDATRGGEKLAEKPNSNRPEIGKRARIVKVVQPGVRPRAPLNAAKDKDNQNIVLPSVRDGSNNVLHNTREIIGHDGFLEEDDETRRLRDEMWLDLRLSQISRERNDEEETGTLKQSDTGCTLATETSSPSRDTTIAEELSIDEEVTPTLDYPIVSKAHCRSCGMHRSWTALALLSTFCTRAVIIKDDFGDGGVPSTVDDWTKILKHVAYRENPVDLREICPRCEMTVGGISRIAGTRKSAFVPEGTRPNIDKIHERCTNISEDRLDLIICPHPRESSRPASAGEKRIEKNSTERSTTNGNRSNDAISVEIESNFGQSTAWKWICAVELHVILALASVVLGSKEVLGIVRKNEAAVGKRMKSIDWAFLVAMCCREQTLRRNPITAKAMMNVLKEEGAADWVVASSEEPKTPRAPMLRNPHISAMQSWIVDANGKCPICTLPIKTVVGGKDSGVAAFMCGHVYHDICMAGRTGCIACRVRARRASRAAVGQPTPAGSHAVVPSF</sequence>
<dbReference type="OrthoDB" id="19493at2759"/>
<feature type="region of interest" description="Disordered" evidence="4">
    <location>
        <begin position="724"/>
        <end position="751"/>
    </location>
</feature>
<name>A0A8S1GSL9_9PELO</name>
<dbReference type="PANTHER" id="PTHR23287">
    <property type="entry name" value="RUBY-EYE2-LIKE PROTEIN"/>
    <property type="match status" value="1"/>
</dbReference>
<feature type="compositionally biased region" description="Polar residues" evidence="4">
    <location>
        <begin position="1"/>
        <end position="12"/>
    </location>
</feature>
<dbReference type="CDD" id="cd16484">
    <property type="entry name" value="RING-H2_Vps"/>
    <property type="match status" value="1"/>
</dbReference>
<keyword evidence="7" id="KW-1185">Reference proteome</keyword>
<feature type="region of interest" description="Disordered" evidence="4">
    <location>
        <begin position="1"/>
        <end position="28"/>
    </location>
</feature>
<dbReference type="InterPro" id="IPR056499">
    <property type="entry name" value="Beta-prop_HPS5-like"/>
</dbReference>
<feature type="region of interest" description="Disordered" evidence="4">
    <location>
        <begin position="505"/>
        <end position="525"/>
    </location>
</feature>
<evidence type="ECO:0000259" key="5">
    <source>
        <dbReference type="PROSITE" id="PS50089"/>
    </source>
</evidence>
<organism evidence="6 7">
    <name type="scientific">Caenorhabditis auriculariae</name>
    <dbReference type="NCBI Taxonomy" id="2777116"/>
    <lineage>
        <taxon>Eukaryota</taxon>
        <taxon>Metazoa</taxon>
        <taxon>Ecdysozoa</taxon>
        <taxon>Nematoda</taxon>
        <taxon>Chromadorea</taxon>
        <taxon>Rhabditida</taxon>
        <taxon>Rhabditina</taxon>
        <taxon>Rhabditomorpha</taxon>
        <taxon>Rhabditoidea</taxon>
        <taxon>Rhabditidae</taxon>
        <taxon>Peloderinae</taxon>
        <taxon>Caenorhabditis</taxon>
    </lineage>
</organism>
<evidence type="ECO:0000256" key="1">
    <source>
        <dbReference type="ARBA" id="ARBA00022771"/>
    </source>
</evidence>
<dbReference type="InterPro" id="IPR001680">
    <property type="entry name" value="WD40_rpt"/>
</dbReference>
<dbReference type="GO" id="GO:0008270">
    <property type="term" value="F:zinc ion binding"/>
    <property type="evidence" value="ECO:0007669"/>
    <property type="project" value="UniProtKB-KW"/>
</dbReference>
<dbReference type="AlphaFoldDB" id="A0A8S1GSL9"/>
<proteinExistence type="predicted"/>
<feature type="compositionally biased region" description="Basic and acidic residues" evidence="4">
    <location>
        <begin position="448"/>
        <end position="461"/>
    </location>
</feature>
<dbReference type="InterPro" id="IPR015943">
    <property type="entry name" value="WD40/YVTN_repeat-like_dom_sf"/>
</dbReference>
<feature type="compositionally biased region" description="Polar residues" evidence="4">
    <location>
        <begin position="732"/>
        <end position="751"/>
    </location>
</feature>
<accession>A0A8S1GSL9</accession>
<protein>
    <recommendedName>
        <fullName evidence="5">RING-type domain-containing protein</fullName>
    </recommendedName>
</protein>
<keyword evidence="2" id="KW-0862">Zinc</keyword>
<evidence type="ECO:0000256" key="4">
    <source>
        <dbReference type="SAM" id="MobiDB-lite"/>
    </source>
</evidence>
<dbReference type="PANTHER" id="PTHR23287:SF18">
    <property type="entry name" value="BLOC-2 COMPLEX MEMBER HPS5"/>
    <property type="match status" value="1"/>
</dbReference>
<dbReference type="InterPro" id="IPR001841">
    <property type="entry name" value="Znf_RING"/>
</dbReference>
<feature type="region of interest" description="Disordered" evidence="4">
    <location>
        <begin position="892"/>
        <end position="923"/>
    </location>
</feature>
<dbReference type="InterPro" id="IPR036322">
    <property type="entry name" value="WD40_repeat_dom_sf"/>
</dbReference>
<evidence type="ECO:0000256" key="3">
    <source>
        <dbReference type="PROSITE-ProRule" id="PRU00175"/>
    </source>
</evidence>
<dbReference type="GO" id="GO:0005737">
    <property type="term" value="C:cytoplasm"/>
    <property type="evidence" value="ECO:0007669"/>
    <property type="project" value="TreeGrafter"/>
</dbReference>
<dbReference type="GO" id="GO:0048066">
    <property type="term" value="P:developmental pigmentation"/>
    <property type="evidence" value="ECO:0007669"/>
    <property type="project" value="TreeGrafter"/>
</dbReference>
<dbReference type="Gene3D" id="2.130.10.10">
    <property type="entry name" value="YVTN repeat-like/Quinoprotein amine dehydrogenase"/>
    <property type="match status" value="1"/>
</dbReference>
<feature type="region of interest" description="Disordered" evidence="4">
    <location>
        <begin position="448"/>
        <end position="477"/>
    </location>
</feature>
<dbReference type="SUPFAM" id="SSF50978">
    <property type="entry name" value="WD40 repeat-like"/>
    <property type="match status" value="1"/>
</dbReference>
<dbReference type="Pfam" id="PF23756">
    <property type="entry name" value="Beta-prop_HPS5"/>
    <property type="match status" value="1"/>
</dbReference>